<dbReference type="GO" id="GO:0016884">
    <property type="term" value="F:carbon-nitrogen ligase activity, with glutamine as amido-N-donor"/>
    <property type="evidence" value="ECO:0007669"/>
    <property type="project" value="UniProtKB-UniRule"/>
</dbReference>
<dbReference type="GO" id="GO:0005739">
    <property type="term" value="C:mitochondrion"/>
    <property type="evidence" value="ECO:0007669"/>
    <property type="project" value="UniProtKB-SubCell"/>
</dbReference>
<proteinExistence type="inferred from homology"/>
<name>A0A8H6VK00_9PEZI</name>
<evidence type="ECO:0000256" key="1">
    <source>
        <dbReference type="RuleBase" id="RU365099"/>
    </source>
</evidence>
<evidence type="ECO:0000313" key="3">
    <source>
        <dbReference type="Proteomes" id="UP000660729"/>
    </source>
</evidence>
<dbReference type="InterPro" id="IPR042184">
    <property type="entry name" value="YqeY/Aim41_N"/>
</dbReference>
<dbReference type="Pfam" id="PF09424">
    <property type="entry name" value="YqeY"/>
    <property type="match status" value="1"/>
</dbReference>
<sequence>MSLNTSRMLLRSRIASRNNWICPQCRAYAAASTGSALPPSPLLGKLKNDLKIAMREKDTNRLNVLRGVIADVTNSAKTSNPIKTDMQLLALLRKRASAAKAASEEFKAAGREDLVEKEQKQMNVLDEYAGEVETMSENDIKDAVTKAVDEAKAAAESVKVNMGEMLKKILGPGGSLEGKPVDTSEVARVVKQTLGQ</sequence>
<comment type="similarity">
    <text evidence="1">Belongs to the AIM41 family.</text>
</comment>
<evidence type="ECO:0000313" key="2">
    <source>
        <dbReference type="EMBL" id="KAF7195268.1"/>
    </source>
</evidence>
<dbReference type="PANTHER" id="PTHR28055">
    <property type="entry name" value="ALTERED INHERITANCE OF MITOCHONDRIA PROTEIN 41, MITOCHONDRIAL"/>
    <property type="match status" value="1"/>
</dbReference>
<organism evidence="2 3">
    <name type="scientific">Pseudocercospora fuligena</name>
    <dbReference type="NCBI Taxonomy" id="685502"/>
    <lineage>
        <taxon>Eukaryota</taxon>
        <taxon>Fungi</taxon>
        <taxon>Dikarya</taxon>
        <taxon>Ascomycota</taxon>
        <taxon>Pezizomycotina</taxon>
        <taxon>Dothideomycetes</taxon>
        <taxon>Dothideomycetidae</taxon>
        <taxon>Mycosphaerellales</taxon>
        <taxon>Mycosphaerellaceae</taxon>
        <taxon>Pseudocercospora</taxon>
    </lineage>
</organism>
<reference evidence="2" key="1">
    <citation type="submission" date="2020-04" db="EMBL/GenBank/DDBJ databases">
        <title>Draft genome resource of the tomato pathogen Pseudocercospora fuligena.</title>
        <authorList>
            <person name="Zaccaron A."/>
        </authorList>
    </citation>
    <scope>NUCLEOTIDE SEQUENCE</scope>
    <source>
        <strain evidence="2">PF001</strain>
    </source>
</reference>
<dbReference type="AlphaFoldDB" id="A0A8H6VK00"/>
<comment type="subcellular location">
    <subcellularLocation>
        <location evidence="1">Mitochondrion</location>
    </subcellularLocation>
</comment>
<dbReference type="InterPro" id="IPR003789">
    <property type="entry name" value="Asn/Gln_tRNA_amidoTrase-B-like"/>
</dbReference>
<comment type="caution">
    <text evidence="2">The sequence shown here is derived from an EMBL/GenBank/DDBJ whole genome shotgun (WGS) entry which is preliminary data.</text>
</comment>
<dbReference type="EMBL" id="JABCIY010000041">
    <property type="protein sequence ID" value="KAF7195268.1"/>
    <property type="molecule type" value="Genomic_DNA"/>
</dbReference>
<dbReference type="Gene3D" id="1.10.1510.10">
    <property type="entry name" value="Uncharacterised protein YqeY/AIM41 PF09424, N-terminal domain"/>
    <property type="match status" value="1"/>
</dbReference>
<keyword evidence="3" id="KW-1185">Reference proteome</keyword>
<dbReference type="InterPro" id="IPR019004">
    <property type="entry name" value="YqeY/Aim41"/>
</dbReference>
<dbReference type="OrthoDB" id="538640at2759"/>
<gene>
    <name evidence="1" type="primary">AIM41</name>
    <name evidence="2" type="ORF">HII31_03474</name>
</gene>
<dbReference type="SUPFAM" id="SSF89095">
    <property type="entry name" value="GatB/YqeY motif"/>
    <property type="match status" value="1"/>
</dbReference>
<keyword evidence="1" id="KW-0496">Mitochondrion</keyword>
<dbReference type="Proteomes" id="UP000660729">
    <property type="component" value="Unassembled WGS sequence"/>
</dbReference>
<protein>
    <recommendedName>
        <fullName evidence="1">Altered inheritance of mitochondria protein 41</fullName>
    </recommendedName>
</protein>
<accession>A0A8H6VK00</accession>
<dbReference type="PANTHER" id="PTHR28055:SF1">
    <property type="entry name" value="ALTERED INHERITANCE OF MITOCHONDRIA PROTEIN 41, MITOCHONDRIAL"/>
    <property type="match status" value="1"/>
</dbReference>